<sequence length="250" mass="26789">MNIMVAVLCGLLYFLGTSRIFYGLTAGLGSPIFYGLILGLIYGNVEQGLIIGATIQLMYLGLIATGGNIPADSALAGIIAIPIALQSNLSTELAVGIAVPFGVLGVFLDQLRRTTNAYWISKAEKYAEEIDYKKIFHCAITYPTIVVFFLRFVPVFVITLIGADAVTYLLDALPKWVINGFNVAGGILPAMGFAIILLTIGKKEIMAYFFIGFFAVAYLGINTMGAAVFGTCIAVLIMFNSINQNKKGAV</sequence>
<evidence type="ECO:0000256" key="4">
    <source>
        <dbReference type="ARBA" id="ARBA00022597"/>
    </source>
</evidence>
<feature type="transmembrane region" description="Helical" evidence="9">
    <location>
        <begin position="57"/>
        <end position="83"/>
    </location>
</feature>
<gene>
    <name evidence="10" type="ORF">ACJEBI_23175</name>
</gene>
<keyword evidence="5" id="KW-0598">Phosphotransferase system</keyword>
<proteinExistence type="predicted"/>
<keyword evidence="3" id="KW-1003">Cell membrane</keyword>
<evidence type="ECO:0000256" key="6">
    <source>
        <dbReference type="ARBA" id="ARBA00022692"/>
    </source>
</evidence>
<keyword evidence="6 9" id="KW-0812">Transmembrane</keyword>
<feature type="transmembrane region" description="Helical" evidence="9">
    <location>
        <begin position="176"/>
        <end position="200"/>
    </location>
</feature>
<dbReference type="RefSeq" id="WP_406582833.1">
    <property type="nucleotide sequence ID" value="NZ_JBJHQH010000022.1"/>
</dbReference>
<protein>
    <submittedName>
        <fullName evidence="10">PTS mannose/fructose/sorbose/N-acetylgalactosamine transporter subunit IIC</fullName>
    </submittedName>
</protein>
<name>A0ABW8RLS1_9BACI</name>
<comment type="caution">
    <text evidence="10">The sequence shown here is derived from an EMBL/GenBank/DDBJ whole genome shotgun (WGS) entry which is preliminary data.</text>
</comment>
<evidence type="ECO:0000313" key="11">
    <source>
        <dbReference type="Proteomes" id="UP001623041"/>
    </source>
</evidence>
<keyword evidence="7 9" id="KW-1133">Transmembrane helix</keyword>
<evidence type="ECO:0000256" key="2">
    <source>
        <dbReference type="ARBA" id="ARBA00022448"/>
    </source>
</evidence>
<evidence type="ECO:0000256" key="1">
    <source>
        <dbReference type="ARBA" id="ARBA00004651"/>
    </source>
</evidence>
<evidence type="ECO:0000256" key="8">
    <source>
        <dbReference type="ARBA" id="ARBA00023136"/>
    </source>
</evidence>
<evidence type="ECO:0000256" key="9">
    <source>
        <dbReference type="SAM" id="Phobius"/>
    </source>
</evidence>
<keyword evidence="4" id="KW-0762">Sugar transport</keyword>
<dbReference type="Proteomes" id="UP001623041">
    <property type="component" value="Unassembled WGS sequence"/>
</dbReference>
<dbReference type="InterPro" id="IPR050303">
    <property type="entry name" value="GatZ_KbaZ_carbometab"/>
</dbReference>
<keyword evidence="8 9" id="KW-0472">Membrane</keyword>
<reference evidence="10 11" key="1">
    <citation type="submission" date="2024-11" db="EMBL/GenBank/DDBJ databases">
        <authorList>
            <person name="Lucas J.A."/>
        </authorList>
    </citation>
    <scope>NUCLEOTIDE SEQUENCE [LARGE SCALE GENOMIC DNA]</scope>
    <source>
        <strain evidence="10 11">Z 5.4</strain>
    </source>
</reference>
<evidence type="ECO:0000256" key="3">
    <source>
        <dbReference type="ARBA" id="ARBA00022475"/>
    </source>
</evidence>
<feature type="transmembrane region" description="Helical" evidence="9">
    <location>
        <begin position="89"/>
        <end position="108"/>
    </location>
</feature>
<dbReference type="PANTHER" id="PTHR32502">
    <property type="entry name" value="N-ACETYLGALACTOSAMINE PERMEASE II COMPONENT-RELATED"/>
    <property type="match status" value="1"/>
</dbReference>
<dbReference type="PROSITE" id="PS51106">
    <property type="entry name" value="PTS_EIIC_TYPE_4"/>
    <property type="match status" value="1"/>
</dbReference>
<dbReference type="InterPro" id="IPR004700">
    <property type="entry name" value="PTS_IIC_man"/>
</dbReference>
<dbReference type="EMBL" id="JBJHQH010000022">
    <property type="protein sequence ID" value="MFK9094361.1"/>
    <property type="molecule type" value="Genomic_DNA"/>
</dbReference>
<accession>A0ABW8RLS1</accession>
<evidence type="ECO:0000313" key="10">
    <source>
        <dbReference type="EMBL" id="MFK9094361.1"/>
    </source>
</evidence>
<feature type="transmembrane region" description="Helical" evidence="9">
    <location>
        <begin position="207"/>
        <end position="239"/>
    </location>
</feature>
<dbReference type="PANTHER" id="PTHR32502:SF8">
    <property type="entry name" value="N-ACETYLGALACTOSAMINE PERMEASE IIC COMPONENT 1"/>
    <property type="match status" value="1"/>
</dbReference>
<feature type="transmembrane region" description="Helical" evidence="9">
    <location>
        <begin position="20"/>
        <end position="45"/>
    </location>
</feature>
<keyword evidence="2" id="KW-0813">Transport</keyword>
<feature type="transmembrane region" description="Helical" evidence="9">
    <location>
        <begin position="142"/>
        <end position="170"/>
    </location>
</feature>
<evidence type="ECO:0000256" key="7">
    <source>
        <dbReference type="ARBA" id="ARBA00022989"/>
    </source>
</evidence>
<organism evidence="10 11">
    <name type="scientific">Bacillus salipaludis</name>
    <dbReference type="NCBI Taxonomy" id="2547811"/>
    <lineage>
        <taxon>Bacteria</taxon>
        <taxon>Bacillati</taxon>
        <taxon>Bacillota</taxon>
        <taxon>Bacilli</taxon>
        <taxon>Bacillales</taxon>
        <taxon>Bacillaceae</taxon>
        <taxon>Bacillus</taxon>
    </lineage>
</organism>
<keyword evidence="11" id="KW-1185">Reference proteome</keyword>
<comment type="subcellular location">
    <subcellularLocation>
        <location evidence="1">Cell membrane</location>
        <topology evidence="1">Multi-pass membrane protein</topology>
    </subcellularLocation>
</comment>
<evidence type="ECO:0000256" key="5">
    <source>
        <dbReference type="ARBA" id="ARBA00022683"/>
    </source>
</evidence>
<dbReference type="Pfam" id="PF03609">
    <property type="entry name" value="EII-Sor"/>
    <property type="match status" value="1"/>
</dbReference>